<sequence>AQKINKSKSTISHYENNIKIPSADTMIQLAVLYHVSLDYLAGIDKKESVTIEDLTEEQKEILKSILEGFHDRKSRSFRGLTKRQQEILNQLLIQFQRPL</sequence>
<evidence type="ECO:0000313" key="2">
    <source>
        <dbReference type="EMBL" id="HIR57462.1"/>
    </source>
</evidence>
<dbReference type="AlphaFoldDB" id="A0A9D1DR60"/>
<dbReference type="Proteomes" id="UP000886785">
    <property type="component" value="Unassembled WGS sequence"/>
</dbReference>
<feature type="domain" description="HTH cro/C1-type" evidence="1">
    <location>
        <begin position="1"/>
        <end position="40"/>
    </location>
</feature>
<dbReference type="GO" id="GO:0003677">
    <property type="term" value="F:DNA binding"/>
    <property type="evidence" value="ECO:0007669"/>
    <property type="project" value="InterPro"/>
</dbReference>
<dbReference type="Gene3D" id="1.10.260.40">
    <property type="entry name" value="lambda repressor-like DNA-binding domains"/>
    <property type="match status" value="1"/>
</dbReference>
<proteinExistence type="predicted"/>
<dbReference type="SUPFAM" id="SSF47413">
    <property type="entry name" value="lambda repressor-like DNA-binding domains"/>
    <property type="match status" value="1"/>
</dbReference>
<dbReference type="EMBL" id="DVHF01000082">
    <property type="protein sequence ID" value="HIR57462.1"/>
    <property type="molecule type" value="Genomic_DNA"/>
</dbReference>
<dbReference type="InterPro" id="IPR010982">
    <property type="entry name" value="Lambda_DNA-bd_dom_sf"/>
</dbReference>
<protein>
    <submittedName>
        <fullName evidence="2">Helix-turn-helix transcriptional regulator</fullName>
    </submittedName>
</protein>
<reference evidence="2" key="2">
    <citation type="journal article" date="2021" name="PeerJ">
        <title>Extensive microbial diversity within the chicken gut microbiome revealed by metagenomics and culture.</title>
        <authorList>
            <person name="Gilroy R."/>
            <person name="Ravi A."/>
            <person name="Getino M."/>
            <person name="Pursley I."/>
            <person name="Horton D.L."/>
            <person name="Alikhan N.F."/>
            <person name="Baker D."/>
            <person name="Gharbi K."/>
            <person name="Hall N."/>
            <person name="Watson M."/>
            <person name="Adriaenssens E.M."/>
            <person name="Foster-Nyarko E."/>
            <person name="Jarju S."/>
            <person name="Secka A."/>
            <person name="Antonio M."/>
            <person name="Oren A."/>
            <person name="Chaudhuri R.R."/>
            <person name="La Ragione R."/>
            <person name="Hildebrand F."/>
            <person name="Pallen M.J."/>
        </authorList>
    </citation>
    <scope>NUCLEOTIDE SEQUENCE</scope>
    <source>
        <strain evidence="2">ChiSjej1B19-7085</strain>
    </source>
</reference>
<comment type="caution">
    <text evidence="2">The sequence shown here is derived from an EMBL/GenBank/DDBJ whole genome shotgun (WGS) entry which is preliminary data.</text>
</comment>
<evidence type="ECO:0000313" key="3">
    <source>
        <dbReference type="Proteomes" id="UP000886785"/>
    </source>
</evidence>
<feature type="non-terminal residue" evidence="2">
    <location>
        <position position="1"/>
    </location>
</feature>
<organism evidence="2 3">
    <name type="scientific">Candidatus Gallacutalibacter pullicola</name>
    <dbReference type="NCBI Taxonomy" id="2840830"/>
    <lineage>
        <taxon>Bacteria</taxon>
        <taxon>Bacillati</taxon>
        <taxon>Bacillota</taxon>
        <taxon>Clostridia</taxon>
        <taxon>Eubacteriales</taxon>
        <taxon>Candidatus Gallacutalibacter</taxon>
    </lineage>
</organism>
<reference evidence="2" key="1">
    <citation type="submission" date="2020-10" db="EMBL/GenBank/DDBJ databases">
        <authorList>
            <person name="Gilroy R."/>
        </authorList>
    </citation>
    <scope>NUCLEOTIDE SEQUENCE</scope>
    <source>
        <strain evidence="2">ChiSjej1B19-7085</strain>
    </source>
</reference>
<dbReference type="Pfam" id="PF01381">
    <property type="entry name" value="HTH_3"/>
    <property type="match status" value="1"/>
</dbReference>
<accession>A0A9D1DR60</accession>
<dbReference type="CDD" id="cd00093">
    <property type="entry name" value="HTH_XRE"/>
    <property type="match status" value="1"/>
</dbReference>
<dbReference type="PROSITE" id="PS50943">
    <property type="entry name" value="HTH_CROC1"/>
    <property type="match status" value="1"/>
</dbReference>
<name>A0A9D1DR60_9FIRM</name>
<gene>
    <name evidence="2" type="ORF">IAA54_07310</name>
</gene>
<dbReference type="InterPro" id="IPR001387">
    <property type="entry name" value="Cro/C1-type_HTH"/>
</dbReference>
<evidence type="ECO:0000259" key="1">
    <source>
        <dbReference type="PROSITE" id="PS50943"/>
    </source>
</evidence>